<comment type="subcellular location">
    <subcellularLocation>
        <location evidence="1">Membrane</location>
        <topology evidence="1">Multi-pass membrane protein</topology>
    </subcellularLocation>
</comment>
<dbReference type="InterPro" id="IPR043130">
    <property type="entry name" value="CDP-OH_PTrfase_TM_dom"/>
</dbReference>
<proteinExistence type="inferred from homology"/>
<evidence type="ECO:0000256" key="7">
    <source>
        <dbReference type="ARBA" id="ARBA00023098"/>
    </source>
</evidence>
<evidence type="ECO:0000256" key="3">
    <source>
        <dbReference type="ARBA" id="ARBA00022516"/>
    </source>
</evidence>
<keyword evidence="7" id="KW-0443">Lipid metabolism</keyword>
<comment type="similarity">
    <text evidence="2 12">Belongs to the CDP-alcohol phosphatidyltransferase class-I family.</text>
</comment>
<keyword evidence="9" id="KW-0594">Phospholipid biosynthesis</keyword>
<sequence>MLIANKNLPNYLTIFRLLIVIPYIILFSLIAYRINYPGSLVIDLKSIWSVNFIIFIIAMITDFFDGYLARKYKNVSIFGKLFDPIADKIMINTTLIFLAITNLTFAWVVVLFILRDIVVDGARNLMASKGVEVAASIWGKLKTVFQTLAIIILFAIAIPFYGNDLLINLNISMMAFVALINIPTFVALIMSYISGYLYLKPLFKYLKISKKSN</sequence>
<evidence type="ECO:0000256" key="12">
    <source>
        <dbReference type="RuleBase" id="RU003750"/>
    </source>
</evidence>
<evidence type="ECO:0000256" key="6">
    <source>
        <dbReference type="ARBA" id="ARBA00022989"/>
    </source>
</evidence>
<accession>A0A269TIY5</accession>
<keyword evidence="5 13" id="KW-0812">Transmembrane</keyword>
<dbReference type="InterPro" id="IPR050324">
    <property type="entry name" value="CDP-alcohol_PTase-I"/>
</dbReference>
<dbReference type="EMBL" id="NQNY01000005">
    <property type="protein sequence ID" value="PAK21429.1"/>
    <property type="molecule type" value="Genomic_DNA"/>
</dbReference>
<keyword evidence="6 13" id="KW-1133">Transmembrane helix</keyword>
<name>A0A269TIY5_9BACT</name>
<dbReference type="PANTHER" id="PTHR14269:SF62">
    <property type="entry name" value="CDP-DIACYLGLYCEROL--GLYCEROL-3-PHOSPHATE 3-PHOSPHATIDYLTRANSFERASE 1, CHLOROPLASTIC"/>
    <property type="match status" value="1"/>
</dbReference>
<evidence type="ECO:0000256" key="5">
    <source>
        <dbReference type="ARBA" id="ARBA00022692"/>
    </source>
</evidence>
<dbReference type="GO" id="GO:0008444">
    <property type="term" value="F:CDP-diacylglycerol-glycerol-3-phosphate 3-phosphatidyltransferase activity"/>
    <property type="evidence" value="ECO:0007669"/>
    <property type="project" value="UniProtKB-UniRule"/>
</dbReference>
<dbReference type="Pfam" id="PF01066">
    <property type="entry name" value="CDP-OH_P_transf"/>
    <property type="match status" value="1"/>
</dbReference>
<feature type="transmembrane region" description="Helical" evidence="13">
    <location>
        <begin position="46"/>
        <end position="68"/>
    </location>
</feature>
<keyword evidence="8 13" id="KW-0472">Membrane</keyword>
<evidence type="ECO:0000313" key="14">
    <source>
        <dbReference type="EMBL" id="PAK21429.1"/>
    </source>
</evidence>
<reference evidence="15" key="1">
    <citation type="submission" date="2017-08" db="EMBL/GenBank/DDBJ databases">
        <authorList>
            <person name="Alvarez-Ponce D."/>
            <person name="Weitzman C.L."/>
            <person name="Tillett R.L."/>
            <person name="Sandmeier F.C."/>
            <person name="Tracy C.R."/>
        </authorList>
    </citation>
    <scope>NUCLEOTIDE SEQUENCE [LARGE SCALE GENOMIC DNA]</scope>
    <source>
        <strain evidence="15">723</strain>
    </source>
</reference>
<dbReference type="PIRSF" id="PIRSF000847">
    <property type="entry name" value="Phos_ph_gly_syn"/>
    <property type="match status" value="1"/>
</dbReference>
<feature type="transmembrane region" description="Helical" evidence="13">
    <location>
        <begin position="174"/>
        <end position="199"/>
    </location>
</feature>
<dbReference type="EC" id="2.7.8.5" evidence="11"/>
<dbReference type="NCBIfam" id="TIGR00560">
    <property type="entry name" value="pgsA"/>
    <property type="match status" value="1"/>
</dbReference>
<evidence type="ECO:0000256" key="2">
    <source>
        <dbReference type="ARBA" id="ARBA00010441"/>
    </source>
</evidence>
<dbReference type="InterPro" id="IPR000462">
    <property type="entry name" value="CDP-OH_P_trans"/>
</dbReference>
<evidence type="ECO:0000256" key="1">
    <source>
        <dbReference type="ARBA" id="ARBA00004141"/>
    </source>
</evidence>
<feature type="transmembrane region" description="Helical" evidence="13">
    <location>
        <begin position="12"/>
        <end position="34"/>
    </location>
</feature>
<feature type="transmembrane region" description="Helical" evidence="13">
    <location>
        <begin position="144"/>
        <end position="162"/>
    </location>
</feature>
<dbReference type="InterPro" id="IPR004570">
    <property type="entry name" value="Phosphatidylglycerol_P_synth"/>
</dbReference>
<evidence type="ECO:0000256" key="8">
    <source>
        <dbReference type="ARBA" id="ARBA00023136"/>
    </source>
</evidence>
<keyword evidence="3" id="KW-0444">Lipid biosynthesis</keyword>
<keyword evidence="10" id="KW-1208">Phospholipid metabolism</keyword>
<dbReference type="PANTHER" id="PTHR14269">
    <property type="entry name" value="CDP-DIACYLGLYCEROL--GLYCEROL-3-PHOSPHATE 3-PHOSPHATIDYLTRANSFERASE-RELATED"/>
    <property type="match status" value="1"/>
</dbReference>
<dbReference type="InterPro" id="IPR048254">
    <property type="entry name" value="CDP_ALCOHOL_P_TRANSF_CS"/>
</dbReference>
<dbReference type="OrthoDB" id="9796672at2"/>
<dbReference type="GO" id="GO:0046474">
    <property type="term" value="P:glycerophospholipid biosynthetic process"/>
    <property type="evidence" value="ECO:0007669"/>
    <property type="project" value="TreeGrafter"/>
</dbReference>
<dbReference type="AlphaFoldDB" id="A0A269TIY5"/>
<protein>
    <recommendedName>
        <fullName evidence="11">CDP-diacylglycerol--glycerol-3-phosphate 3-phosphatidyltransferase</fullName>
        <ecNumber evidence="11">2.7.8.5</ecNumber>
    </recommendedName>
</protein>
<feature type="transmembrane region" description="Helical" evidence="13">
    <location>
        <begin position="89"/>
        <end position="114"/>
    </location>
</feature>
<evidence type="ECO:0000313" key="15">
    <source>
        <dbReference type="Proteomes" id="UP000216943"/>
    </source>
</evidence>
<dbReference type="GO" id="GO:0016020">
    <property type="term" value="C:membrane"/>
    <property type="evidence" value="ECO:0007669"/>
    <property type="project" value="UniProtKB-SubCell"/>
</dbReference>
<organism evidence="14 15">
    <name type="scientific">Mycoplasmopsis agassizii</name>
    <dbReference type="NCBI Taxonomy" id="33922"/>
    <lineage>
        <taxon>Bacteria</taxon>
        <taxon>Bacillati</taxon>
        <taxon>Mycoplasmatota</taxon>
        <taxon>Mycoplasmoidales</taxon>
        <taxon>Metamycoplasmataceae</taxon>
        <taxon>Mycoplasmopsis</taxon>
    </lineage>
</organism>
<evidence type="ECO:0000256" key="13">
    <source>
        <dbReference type="SAM" id="Phobius"/>
    </source>
</evidence>
<comment type="caution">
    <text evidence="14">The sequence shown here is derived from an EMBL/GenBank/DDBJ whole genome shotgun (WGS) entry which is preliminary data.</text>
</comment>
<dbReference type="Proteomes" id="UP000216943">
    <property type="component" value="Unassembled WGS sequence"/>
</dbReference>
<evidence type="ECO:0000256" key="10">
    <source>
        <dbReference type="ARBA" id="ARBA00023264"/>
    </source>
</evidence>
<gene>
    <name evidence="14" type="primary">pgsA</name>
    <name evidence="14" type="ORF">CJJ23_02150</name>
</gene>
<dbReference type="PROSITE" id="PS00379">
    <property type="entry name" value="CDP_ALCOHOL_P_TRANSF"/>
    <property type="match status" value="1"/>
</dbReference>
<evidence type="ECO:0000256" key="11">
    <source>
        <dbReference type="NCBIfam" id="TIGR00560"/>
    </source>
</evidence>
<dbReference type="Gene3D" id="1.20.120.1760">
    <property type="match status" value="1"/>
</dbReference>
<keyword evidence="4 12" id="KW-0808">Transferase</keyword>
<evidence type="ECO:0000256" key="4">
    <source>
        <dbReference type="ARBA" id="ARBA00022679"/>
    </source>
</evidence>
<evidence type="ECO:0000256" key="9">
    <source>
        <dbReference type="ARBA" id="ARBA00023209"/>
    </source>
</evidence>